<protein>
    <recommendedName>
        <fullName evidence="1">HDOD domain-containing protein</fullName>
    </recommendedName>
</protein>
<name>K6ZD25_9ALTE</name>
<accession>K6ZD25</accession>
<gene>
    <name evidence="2" type="ORF">GPLA_3115</name>
</gene>
<reference evidence="3" key="1">
    <citation type="journal article" date="2014" name="Environ. Microbiol.">
        <title>Comparative genomics of the marine bacterial genus Glaciecola reveals the high degree of genomic diversity and genomic characteristic for cold adaptation.</title>
        <authorList>
            <person name="Qin Q.L."/>
            <person name="Xie B.B."/>
            <person name="Yu Y."/>
            <person name="Shu Y.L."/>
            <person name="Rong J.C."/>
            <person name="Zhang Y.J."/>
            <person name="Zhao D.L."/>
            <person name="Chen X.L."/>
            <person name="Zhang X.Y."/>
            <person name="Chen B."/>
            <person name="Zhou B.C."/>
            <person name="Zhang Y.Z."/>
        </authorList>
    </citation>
    <scope>NUCLEOTIDE SEQUENCE [LARGE SCALE GENOMIC DNA]</scope>
    <source>
        <strain evidence="3">LMG 21857</strain>
    </source>
</reference>
<dbReference type="InterPro" id="IPR013976">
    <property type="entry name" value="HDOD"/>
</dbReference>
<evidence type="ECO:0000259" key="1">
    <source>
        <dbReference type="PROSITE" id="PS51833"/>
    </source>
</evidence>
<dbReference type="AlphaFoldDB" id="K6ZD25"/>
<evidence type="ECO:0000313" key="2">
    <source>
        <dbReference type="EMBL" id="GAC34006.1"/>
    </source>
</evidence>
<proteinExistence type="predicted"/>
<evidence type="ECO:0000313" key="3">
    <source>
        <dbReference type="Proteomes" id="UP000006322"/>
    </source>
</evidence>
<sequence length="384" mass="43455">MTSPATNIPLVESLFKQLFVDIKEAKQQQAERKAPPVSKKIVPTRELLAVEKQAREDKKVHQEKEDDHVERVSGKLHVNIAQLLDETLKDHEYIVRKVLSIDAAIPKILDLLAVKACTVSRLETLAIEIPWFYKDLLKMINSAKYQRRDSKGKVITADTLRVALSFFGIENLKMVVPFLTIRRCLPQITDPYPQIKRRIWEQSIATAMSSKRLASFNKVDENHAFSAGMLQSLGTIAVVKLYFRLFDQVQLGALKEAQDTLNHQRHAALTKVEPSGDVLLTLLDKYAAQTTADIVNNLQFTRLNLHEAFAQLGLTDPGEEPLPLTKVLKQGNAYAKYRILKFHNLVSNEQAKEYLRDFAFPVGSLESLKTTDMRSIGLENENNG</sequence>
<dbReference type="OrthoDB" id="6233174at2"/>
<dbReference type="EMBL" id="BAER01000087">
    <property type="protein sequence ID" value="GAC34006.1"/>
    <property type="molecule type" value="Genomic_DNA"/>
</dbReference>
<comment type="caution">
    <text evidence="2">The sequence shown here is derived from an EMBL/GenBank/DDBJ whole genome shotgun (WGS) entry which is preliminary data.</text>
</comment>
<dbReference type="Pfam" id="PF08668">
    <property type="entry name" value="HDOD"/>
    <property type="match status" value="1"/>
</dbReference>
<dbReference type="RefSeq" id="WP_007105772.1">
    <property type="nucleotide sequence ID" value="NZ_BAER01000087.1"/>
</dbReference>
<keyword evidence="3" id="KW-1185">Reference proteome</keyword>
<dbReference type="Proteomes" id="UP000006322">
    <property type="component" value="Unassembled WGS sequence"/>
</dbReference>
<dbReference type="PROSITE" id="PS51833">
    <property type="entry name" value="HDOD"/>
    <property type="match status" value="1"/>
</dbReference>
<organism evidence="2 3">
    <name type="scientific">Paraglaciecola polaris LMG 21857</name>
    <dbReference type="NCBI Taxonomy" id="1129793"/>
    <lineage>
        <taxon>Bacteria</taxon>
        <taxon>Pseudomonadati</taxon>
        <taxon>Pseudomonadota</taxon>
        <taxon>Gammaproteobacteria</taxon>
        <taxon>Alteromonadales</taxon>
        <taxon>Alteromonadaceae</taxon>
        <taxon>Paraglaciecola</taxon>
    </lineage>
</organism>
<dbReference type="Gene3D" id="1.10.3210.10">
    <property type="entry name" value="Hypothetical protein af1432"/>
    <property type="match status" value="1"/>
</dbReference>
<dbReference type="SUPFAM" id="SSF109604">
    <property type="entry name" value="HD-domain/PDEase-like"/>
    <property type="match status" value="1"/>
</dbReference>
<feature type="domain" description="HDOD" evidence="1">
    <location>
        <begin position="98"/>
        <end position="314"/>
    </location>
</feature>
<dbReference type="STRING" id="1129793.GPLA_3115"/>